<organism evidence="15">
    <name type="scientific">Candidatus Aschnera chinzeii</name>
    <dbReference type="NCBI Taxonomy" id="1485666"/>
    <lineage>
        <taxon>Bacteria</taxon>
        <taxon>Pseudomonadati</taxon>
        <taxon>Pseudomonadota</taxon>
        <taxon>Gammaproteobacteria</taxon>
        <taxon>Enterobacterales</taxon>
        <taxon>Enterobacteriaceae</taxon>
        <taxon>Candidatus Aschnera</taxon>
    </lineage>
</organism>
<sequence length="612" mass="71650">MLNTMNTHIILTTNDLIKLFEKLQFAKSFCFDIKTNTSNIFFTDIIGISFIIKYDHGIYIPFNHNYINAPKQLQIEEFFNITKSIFANKNIKKICQNIKYIKHIFQYYGIVIKNVTFDIILASYVLNNPKLSGHHDIEHIAKLYLKYISKNEMDINKSKKFFFFNKMPIEKAANYAIEDINLIFLIHKKLQSKIRKKSFLMFMFYNIEMPIASILYTMEQTGILVDQEQLSQQLQQLNYKIKNLKDEAYTMIGEKFNLLSTKQLQNILFHKLKLPIIKKTSHGVPSTNEEVLSQLANKHSLPKIILQYRLLFKLKSTYVNKLLNTINPVTKRIHTIYNQIGTVTGRITSSNPNLQNIPIKNSDGKKIRQSFIAREGYKILTADYSQIELRIMSHFSKDEKLLEYFRNNYDIHKITAAEIFNINISNVTYTQRQMAKTINFGILYGLSAFGLSKQLNINLKQAQNYITLYFNKYSGILKYIQQINKETIHKGYVKTILGRKLYLFNIHSMDMPINSNTIEREAVNGIMQGSAADIIKIAMIAIHKWINKINSDIYLLLQIHDELVFEVKKDNIYYISEKIRELMENCIKLYVPLKVNIAIGDNWNHKKSDNYF</sequence>
<dbReference type="AlphaFoldDB" id="A0AAT9G5D3"/>
<evidence type="ECO:0000259" key="14">
    <source>
        <dbReference type="SMART" id="SM00482"/>
    </source>
</evidence>
<name>A0AAT9G5D3_9ENTR</name>
<dbReference type="EMBL" id="AP028961">
    <property type="protein sequence ID" value="BET44908.1"/>
    <property type="molecule type" value="Genomic_DNA"/>
</dbReference>
<dbReference type="GO" id="GO:0003677">
    <property type="term" value="F:DNA binding"/>
    <property type="evidence" value="ECO:0007669"/>
    <property type="project" value="UniProtKB-KW"/>
</dbReference>
<keyword evidence="7" id="KW-0235">DNA replication</keyword>
<dbReference type="InterPro" id="IPR002562">
    <property type="entry name" value="3'-5'_exonuclease_dom"/>
</dbReference>
<evidence type="ECO:0000256" key="2">
    <source>
        <dbReference type="ARBA" id="ARBA00011541"/>
    </source>
</evidence>
<evidence type="ECO:0000256" key="11">
    <source>
        <dbReference type="ARBA" id="ARBA00023204"/>
    </source>
</evidence>
<dbReference type="SMART" id="SM00474">
    <property type="entry name" value="35EXOc"/>
    <property type="match status" value="1"/>
</dbReference>
<keyword evidence="11" id="KW-0234">DNA repair</keyword>
<evidence type="ECO:0000256" key="5">
    <source>
        <dbReference type="ARBA" id="ARBA00022679"/>
    </source>
</evidence>
<comment type="catalytic activity">
    <reaction evidence="12">
        <text>DNA(n) + a 2'-deoxyribonucleoside 5'-triphosphate = DNA(n+1) + diphosphate</text>
        <dbReference type="Rhea" id="RHEA:22508"/>
        <dbReference type="Rhea" id="RHEA-COMP:17339"/>
        <dbReference type="Rhea" id="RHEA-COMP:17340"/>
        <dbReference type="ChEBI" id="CHEBI:33019"/>
        <dbReference type="ChEBI" id="CHEBI:61560"/>
        <dbReference type="ChEBI" id="CHEBI:173112"/>
        <dbReference type="EC" id="2.7.7.7"/>
    </reaction>
</comment>
<evidence type="ECO:0000256" key="3">
    <source>
        <dbReference type="ARBA" id="ARBA00012417"/>
    </source>
</evidence>
<dbReference type="InterPro" id="IPR043502">
    <property type="entry name" value="DNA/RNA_pol_sf"/>
</dbReference>
<dbReference type="InterPro" id="IPR012337">
    <property type="entry name" value="RNaseH-like_sf"/>
</dbReference>
<dbReference type="CDD" id="cd06139">
    <property type="entry name" value="DNA_polA_I_Ecoli_like_exo"/>
    <property type="match status" value="1"/>
</dbReference>
<keyword evidence="9" id="KW-0239">DNA-directed DNA polymerase</keyword>
<dbReference type="SUPFAM" id="SSF53098">
    <property type="entry name" value="Ribonuclease H-like"/>
    <property type="match status" value="1"/>
</dbReference>
<feature type="domain" description="DNA-directed DNA polymerase family A palm" evidence="14">
    <location>
        <begin position="364"/>
        <end position="571"/>
    </location>
</feature>
<dbReference type="InterPro" id="IPR019760">
    <property type="entry name" value="DNA-dir_DNA_pol_A_CS"/>
</dbReference>
<evidence type="ECO:0000259" key="13">
    <source>
        <dbReference type="SMART" id="SM00474"/>
    </source>
</evidence>
<dbReference type="GO" id="GO:0006302">
    <property type="term" value="P:double-strand break repair"/>
    <property type="evidence" value="ECO:0007669"/>
    <property type="project" value="TreeGrafter"/>
</dbReference>
<dbReference type="InterPro" id="IPR002298">
    <property type="entry name" value="DNA_polymerase_A"/>
</dbReference>
<keyword evidence="5" id="KW-0808">Transferase</keyword>
<dbReference type="PROSITE" id="PS00447">
    <property type="entry name" value="DNA_POLYMERASE_A"/>
    <property type="match status" value="1"/>
</dbReference>
<evidence type="ECO:0000256" key="9">
    <source>
        <dbReference type="ARBA" id="ARBA00022932"/>
    </source>
</evidence>
<evidence type="ECO:0000256" key="7">
    <source>
        <dbReference type="ARBA" id="ARBA00022705"/>
    </source>
</evidence>
<comment type="similarity">
    <text evidence="1">Belongs to the DNA polymerase type-A family.</text>
</comment>
<dbReference type="InterPro" id="IPR036397">
    <property type="entry name" value="RNaseH_sf"/>
</dbReference>
<dbReference type="Gene3D" id="3.30.70.370">
    <property type="match status" value="1"/>
</dbReference>
<dbReference type="FunFam" id="1.10.150.20:FF:000002">
    <property type="entry name" value="DNA polymerase I"/>
    <property type="match status" value="1"/>
</dbReference>
<dbReference type="Pfam" id="PF01612">
    <property type="entry name" value="DNA_pol_A_exo1"/>
    <property type="match status" value="1"/>
</dbReference>
<evidence type="ECO:0000313" key="15">
    <source>
        <dbReference type="EMBL" id="BET44908.1"/>
    </source>
</evidence>
<dbReference type="GO" id="GO:0006261">
    <property type="term" value="P:DNA-templated DNA replication"/>
    <property type="evidence" value="ECO:0007669"/>
    <property type="project" value="InterPro"/>
</dbReference>
<dbReference type="SMART" id="SM00482">
    <property type="entry name" value="POLAc"/>
    <property type="match status" value="1"/>
</dbReference>
<evidence type="ECO:0000256" key="10">
    <source>
        <dbReference type="ARBA" id="ARBA00023125"/>
    </source>
</evidence>
<dbReference type="Gene3D" id="1.20.1060.10">
    <property type="entry name" value="Taq DNA Polymerase, Chain T, domain 4"/>
    <property type="match status" value="1"/>
</dbReference>
<keyword evidence="8" id="KW-0227">DNA damage</keyword>
<dbReference type="FunFam" id="1.20.1060.10:FF:000001">
    <property type="entry name" value="DNA polymerase I"/>
    <property type="match status" value="1"/>
</dbReference>
<comment type="subunit">
    <text evidence="2">Single-chain monomer with multiple functions.</text>
</comment>
<evidence type="ECO:0000256" key="4">
    <source>
        <dbReference type="ARBA" id="ARBA00020311"/>
    </source>
</evidence>
<evidence type="ECO:0000256" key="1">
    <source>
        <dbReference type="ARBA" id="ARBA00007705"/>
    </source>
</evidence>
<proteinExistence type="inferred from homology"/>
<reference evidence="15" key="1">
    <citation type="journal article" date="2023" name="Front. Microbiol.">
        <title>Genome analysis of Candidatus Aschnera chinzeii, the bacterial endosymbiont of the blood-sucking bat fly Penicillidia jenynsii (Insecta: Diptera: Nycteribiidae).</title>
        <authorList>
            <person name="Koga R."/>
            <person name="Moriyama M."/>
            <person name="Nozaki T."/>
            <person name="Fukatsu T."/>
        </authorList>
    </citation>
    <scope>NUCLEOTIDE SEQUENCE</scope>
    <source>
        <strain evidence="15">Kw-01</strain>
    </source>
</reference>
<gene>
    <name evidence="15" type="ORF">ACHINZ_5830</name>
</gene>
<reference evidence="15" key="2">
    <citation type="submission" date="2023-10" db="EMBL/GenBank/DDBJ databases">
        <authorList>
            <person name="Koga R."/>
            <person name="Fukatsu T."/>
        </authorList>
    </citation>
    <scope>NUCLEOTIDE SEQUENCE</scope>
    <source>
        <strain evidence="15">Kw-01</strain>
    </source>
</reference>
<protein>
    <recommendedName>
        <fullName evidence="4">DNA polymerase I</fullName>
        <ecNumber evidence="3">2.7.7.7</ecNumber>
    </recommendedName>
</protein>
<dbReference type="EC" id="2.7.7.7" evidence="3"/>
<accession>A0AAT9G5D3</accession>
<dbReference type="CDD" id="cd08637">
    <property type="entry name" value="DNA_pol_A_pol_I_C"/>
    <property type="match status" value="1"/>
</dbReference>
<evidence type="ECO:0000256" key="6">
    <source>
        <dbReference type="ARBA" id="ARBA00022695"/>
    </source>
</evidence>
<dbReference type="PANTHER" id="PTHR10133:SF27">
    <property type="entry name" value="DNA POLYMERASE NU"/>
    <property type="match status" value="1"/>
</dbReference>
<keyword evidence="10" id="KW-0238">DNA-binding</keyword>
<feature type="domain" description="3'-5' exonuclease" evidence="13">
    <location>
        <begin position="7"/>
        <end position="195"/>
    </location>
</feature>
<evidence type="ECO:0000256" key="12">
    <source>
        <dbReference type="ARBA" id="ARBA00049244"/>
    </source>
</evidence>
<dbReference type="PANTHER" id="PTHR10133">
    <property type="entry name" value="DNA POLYMERASE I"/>
    <property type="match status" value="1"/>
</dbReference>
<evidence type="ECO:0000256" key="8">
    <source>
        <dbReference type="ARBA" id="ARBA00022763"/>
    </source>
</evidence>
<dbReference type="Pfam" id="PF00476">
    <property type="entry name" value="DNA_pol_A"/>
    <property type="match status" value="1"/>
</dbReference>
<dbReference type="InterPro" id="IPR001098">
    <property type="entry name" value="DNA-dir_DNA_pol_A_palm_dom"/>
</dbReference>
<dbReference type="GO" id="GO:0008408">
    <property type="term" value="F:3'-5' exonuclease activity"/>
    <property type="evidence" value="ECO:0007669"/>
    <property type="project" value="InterPro"/>
</dbReference>
<keyword evidence="6" id="KW-0548">Nucleotidyltransferase</keyword>
<dbReference type="PRINTS" id="PR00868">
    <property type="entry name" value="DNAPOLI"/>
</dbReference>
<dbReference type="GO" id="GO:0003887">
    <property type="term" value="F:DNA-directed DNA polymerase activity"/>
    <property type="evidence" value="ECO:0007669"/>
    <property type="project" value="UniProtKB-KW"/>
</dbReference>
<dbReference type="Gene3D" id="3.30.420.10">
    <property type="entry name" value="Ribonuclease H-like superfamily/Ribonuclease H"/>
    <property type="match status" value="1"/>
</dbReference>
<dbReference type="SUPFAM" id="SSF56672">
    <property type="entry name" value="DNA/RNA polymerases"/>
    <property type="match status" value="1"/>
</dbReference>
<dbReference type="Gene3D" id="1.10.150.20">
    <property type="entry name" value="5' to 3' exonuclease, C-terminal subdomain"/>
    <property type="match status" value="1"/>
</dbReference>